<evidence type="ECO:0000256" key="5">
    <source>
        <dbReference type="ARBA" id="ARBA00022729"/>
    </source>
</evidence>
<evidence type="ECO:0000256" key="4">
    <source>
        <dbReference type="ARBA" id="ARBA00022723"/>
    </source>
</evidence>
<evidence type="ECO:0000313" key="9">
    <source>
        <dbReference type="EMBL" id="SUZ54457.1"/>
    </source>
</evidence>
<organism evidence="9">
    <name type="scientific">marine metagenome</name>
    <dbReference type="NCBI Taxonomy" id="408172"/>
    <lineage>
        <taxon>unclassified sequences</taxon>
        <taxon>metagenomes</taxon>
        <taxon>ecological metagenomes</taxon>
    </lineage>
</organism>
<evidence type="ECO:0000256" key="1">
    <source>
        <dbReference type="ARBA" id="ARBA00001931"/>
    </source>
</evidence>
<dbReference type="InterPro" id="IPR002372">
    <property type="entry name" value="PQQ_rpt_dom"/>
</dbReference>
<dbReference type="InterPro" id="IPR011047">
    <property type="entry name" value="Quinoprotein_ADH-like_sf"/>
</dbReference>
<dbReference type="GO" id="GO:0009055">
    <property type="term" value="F:electron transfer activity"/>
    <property type="evidence" value="ECO:0007669"/>
    <property type="project" value="InterPro"/>
</dbReference>
<dbReference type="GO" id="GO:0046872">
    <property type="term" value="F:metal ion binding"/>
    <property type="evidence" value="ECO:0007669"/>
    <property type="project" value="UniProtKB-KW"/>
</dbReference>
<keyword evidence="5" id="KW-0732">Signal</keyword>
<comment type="similarity">
    <text evidence="2">Belongs to the bacterial PQQ dehydrogenase family.</text>
</comment>
<dbReference type="InterPro" id="IPR036909">
    <property type="entry name" value="Cyt_c-like_dom_sf"/>
</dbReference>
<protein>
    <recommendedName>
        <fullName evidence="8">Cytochrome c domain-containing protein</fullName>
    </recommendedName>
</protein>
<sequence>MDFIISLHLNKLTNVLICFSLGDLIMKETLIFLLITFFSISIHAEQNYTIDENATFRESTDELVNAREITINTETHPGIALYRDNCAICHDGTVKKAPALNWIELLTPPALLRAMNQGIMSEQASHLSEEERILIVEYLMKQKREYFPKDAELNYCKAENRSFDITQSPEPYNWGYDTSRFIPKESGGIDSKNISKLKLKWAFGFPYAHRARSQPLFAMDSIFVGSQSGDVFALDIESGCIKWNFSASGEVRTGIVMDEWDNGKNPDKRPYIYFGDILANTYALDAQTGELIWKIKVDDHSNATQTGTPARFENILFIPISGLEVIPAFNVEYECCTFRGGLLAVEARTGKTLWKQYSIPLPGKYSGMTSIGTRMFGPSGAPIWNSPNIDKKRRYVYVGTGENYSTPADDSSDAIIAFNIDTGKEVWRKQTLAGDAWNLACMAKNNPNCPKENGPDLDYSASSISVNLGDKDILIAGQKSGSVYGLDPDTGKILWSNALSNGGTQGGVHFGMAAEGKTLYVPINDMANTYDGKVYKDLKPGVHSLDAETGKILWSKINPNSCGGIKSCDPGVSAAVTAIPGAVIAGHLDGVIRAYDKDNGNIIWSYNALKDFESVSGVPASGGGFSGSGPAIRNGYMAVNSGYGIYDHMPGNVLLLFSIE</sequence>
<evidence type="ECO:0000256" key="6">
    <source>
        <dbReference type="ARBA" id="ARBA00023002"/>
    </source>
</evidence>
<evidence type="ECO:0000259" key="8">
    <source>
        <dbReference type="PROSITE" id="PS51007"/>
    </source>
</evidence>
<dbReference type="Pfam" id="PF01011">
    <property type="entry name" value="PQQ"/>
    <property type="match status" value="1"/>
</dbReference>
<dbReference type="PANTHER" id="PTHR32303:SF10">
    <property type="entry name" value="OUTER MEMBRANE PROTEIN ASSEMBLY FACTOR BAMB"/>
    <property type="match status" value="1"/>
</dbReference>
<dbReference type="Gene3D" id="2.140.10.10">
    <property type="entry name" value="Quinoprotein alcohol dehydrogenase-like superfamily"/>
    <property type="match status" value="1"/>
</dbReference>
<dbReference type="GO" id="GO:0020037">
    <property type="term" value="F:heme binding"/>
    <property type="evidence" value="ECO:0007669"/>
    <property type="project" value="InterPro"/>
</dbReference>
<feature type="domain" description="Cytochrome c" evidence="8">
    <location>
        <begin position="73"/>
        <end position="143"/>
    </location>
</feature>
<evidence type="ECO:0000256" key="2">
    <source>
        <dbReference type="ARBA" id="ARBA00008156"/>
    </source>
</evidence>
<dbReference type="GO" id="GO:0016491">
    <property type="term" value="F:oxidoreductase activity"/>
    <property type="evidence" value="ECO:0007669"/>
    <property type="project" value="UniProtKB-KW"/>
</dbReference>
<keyword evidence="7" id="KW-0408">Iron</keyword>
<accession>A0A381NIX4</accession>
<dbReference type="EMBL" id="UINC01000388">
    <property type="protein sequence ID" value="SUZ54457.1"/>
    <property type="molecule type" value="Genomic_DNA"/>
</dbReference>
<evidence type="ECO:0000256" key="3">
    <source>
        <dbReference type="ARBA" id="ARBA00022617"/>
    </source>
</evidence>
<evidence type="ECO:0000256" key="7">
    <source>
        <dbReference type="ARBA" id="ARBA00023004"/>
    </source>
</evidence>
<dbReference type="InterPro" id="IPR018391">
    <property type="entry name" value="PQQ_b-propeller_rpt"/>
</dbReference>
<dbReference type="SMART" id="SM00564">
    <property type="entry name" value="PQQ"/>
    <property type="match status" value="7"/>
</dbReference>
<gene>
    <name evidence="9" type="ORF">METZ01_LOCUS7311</name>
</gene>
<dbReference type="Pfam" id="PF13442">
    <property type="entry name" value="Cytochrome_CBB3"/>
    <property type="match status" value="1"/>
</dbReference>
<dbReference type="PROSITE" id="PS51007">
    <property type="entry name" value="CYTC"/>
    <property type="match status" value="1"/>
</dbReference>
<dbReference type="InterPro" id="IPR009056">
    <property type="entry name" value="Cyt_c-like_dom"/>
</dbReference>
<dbReference type="SUPFAM" id="SSF46626">
    <property type="entry name" value="Cytochrome c"/>
    <property type="match status" value="1"/>
</dbReference>
<reference evidence="9" key="1">
    <citation type="submission" date="2018-05" db="EMBL/GenBank/DDBJ databases">
        <authorList>
            <person name="Lanie J.A."/>
            <person name="Ng W.-L."/>
            <person name="Kazmierczak K.M."/>
            <person name="Andrzejewski T.M."/>
            <person name="Davidsen T.M."/>
            <person name="Wayne K.J."/>
            <person name="Tettelin H."/>
            <person name="Glass J.I."/>
            <person name="Rusch D."/>
            <person name="Podicherti R."/>
            <person name="Tsui H.-C.T."/>
            <person name="Winkler M.E."/>
        </authorList>
    </citation>
    <scope>NUCLEOTIDE SEQUENCE</scope>
</reference>
<dbReference type="AlphaFoldDB" id="A0A381NIX4"/>
<keyword evidence="6" id="KW-0560">Oxidoreductase</keyword>
<name>A0A381NIX4_9ZZZZ</name>
<dbReference type="SUPFAM" id="SSF50998">
    <property type="entry name" value="Quinoprotein alcohol dehydrogenase-like"/>
    <property type="match status" value="1"/>
</dbReference>
<keyword evidence="3" id="KW-0349">Heme</keyword>
<dbReference type="Gene3D" id="1.10.760.10">
    <property type="entry name" value="Cytochrome c-like domain"/>
    <property type="match status" value="1"/>
</dbReference>
<comment type="cofactor">
    <cofactor evidence="1">
        <name>pyrroloquinoline quinone</name>
        <dbReference type="ChEBI" id="CHEBI:58442"/>
    </cofactor>
</comment>
<keyword evidence="4" id="KW-0479">Metal-binding</keyword>
<proteinExistence type="inferred from homology"/>
<dbReference type="PANTHER" id="PTHR32303">
    <property type="entry name" value="QUINOPROTEIN ALCOHOL DEHYDROGENASE (CYTOCHROME C)"/>
    <property type="match status" value="1"/>
</dbReference>